<evidence type="ECO:0000256" key="9">
    <source>
        <dbReference type="SAM" id="MobiDB-lite"/>
    </source>
</evidence>
<dbReference type="EMBL" id="CP053452">
    <property type="protein sequence ID" value="QJW92578.1"/>
    <property type="molecule type" value="Genomic_DNA"/>
</dbReference>
<feature type="compositionally biased region" description="Low complexity" evidence="9">
    <location>
        <begin position="585"/>
        <end position="595"/>
    </location>
</feature>
<proteinExistence type="inferred from homology"/>
<comment type="catalytic activity">
    <reaction evidence="7">
        <text>DNA(n) + a 2'-deoxyribonucleoside 5'-triphosphate = DNA(n+1) + diphosphate</text>
        <dbReference type="Rhea" id="RHEA:22508"/>
        <dbReference type="Rhea" id="RHEA-COMP:17339"/>
        <dbReference type="Rhea" id="RHEA-COMP:17340"/>
        <dbReference type="ChEBI" id="CHEBI:33019"/>
        <dbReference type="ChEBI" id="CHEBI:61560"/>
        <dbReference type="ChEBI" id="CHEBI:173112"/>
        <dbReference type="EC" id="2.7.7.7"/>
    </reaction>
</comment>
<dbReference type="GO" id="GO:0003677">
    <property type="term" value="F:DNA binding"/>
    <property type="evidence" value="ECO:0007669"/>
    <property type="project" value="InterPro"/>
</dbReference>
<evidence type="ECO:0000256" key="1">
    <source>
        <dbReference type="ARBA" id="ARBA00007705"/>
    </source>
</evidence>
<dbReference type="Gene3D" id="3.30.420.10">
    <property type="entry name" value="Ribonuclease H-like superfamily/Ribonuclease H"/>
    <property type="match status" value="1"/>
</dbReference>
<dbReference type="InterPro" id="IPR025048">
    <property type="entry name" value="DUF3987"/>
</dbReference>
<gene>
    <name evidence="12" type="ORF">FTUN_0074</name>
</gene>
<evidence type="ECO:0000259" key="11">
    <source>
        <dbReference type="SMART" id="SM00482"/>
    </source>
</evidence>
<evidence type="ECO:0000313" key="12">
    <source>
        <dbReference type="EMBL" id="QJW92578.1"/>
    </source>
</evidence>
<dbReference type="KEGG" id="ftj:FTUN_0074"/>
<evidence type="ECO:0000256" key="4">
    <source>
        <dbReference type="ARBA" id="ARBA00022679"/>
    </source>
</evidence>
<dbReference type="InterPro" id="IPR019760">
    <property type="entry name" value="DNA-dir_DNA_pol_A_CS"/>
</dbReference>
<dbReference type="Gene3D" id="1.20.1060.10">
    <property type="entry name" value="Taq DNA Polymerase, Chain T, domain 4"/>
    <property type="match status" value="1"/>
</dbReference>
<evidence type="ECO:0000256" key="3">
    <source>
        <dbReference type="ARBA" id="ARBA00020311"/>
    </source>
</evidence>
<evidence type="ECO:0000259" key="10">
    <source>
        <dbReference type="SMART" id="SM00474"/>
    </source>
</evidence>
<dbReference type="RefSeq" id="WP_171468947.1">
    <property type="nucleotide sequence ID" value="NZ_CP053452.2"/>
</dbReference>
<dbReference type="GO" id="GO:0008408">
    <property type="term" value="F:3'-5' exonuclease activity"/>
    <property type="evidence" value="ECO:0007669"/>
    <property type="project" value="InterPro"/>
</dbReference>
<dbReference type="InterPro" id="IPR001098">
    <property type="entry name" value="DNA-dir_DNA_pol_A_palm_dom"/>
</dbReference>
<evidence type="ECO:0000256" key="8">
    <source>
        <dbReference type="SAM" id="Coils"/>
    </source>
</evidence>
<accession>A0A6M5YF26</accession>
<dbReference type="PANTHER" id="PTHR10133:SF62">
    <property type="entry name" value="DNA POLYMERASE THETA"/>
    <property type="match status" value="1"/>
</dbReference>
<protein>
    <recommendedName>
        <fullName evidence="3">DNA polymerase I</fullName>
        <ecNumber evidence="2">2.7.7.7</ecNumber>
    </recommendedName>
</protein>
<dbReference type="CDD" id="cd06142">
    <property type="entry name" value="RNaseD_exo"/>
    <property type="match status" value="1"/>
</dbReference>
<feature type="compositionally biased region" description="Low complexity" evidence="9">
    <location>
        <begin position="544"/>
        <end position="558"/>
    </location>
</feature>
<dbReference type="AlphaFoldDB" id="A0A6M5YF26"/>
<dbReference type="PANTHER" id="PTHR10133">
    <property type="entry name" value="DNA POLYMERASE I"/>
    <property type="match status" value="1"/>
</dbReference>
<dbReference type="GO" id="GO:0006261">
    <property type="term" value="P:DNA-templated DNA replication"/>
    <property type="evidence" value="ECO:0007669"/>
    <property type="project" value="InterPro"/>
</dbReference>
<feature type="compositionally biased region" description="Pro residues" evidence="9">
    <location>
        <begin position="574"/>
        <end position="584"/>
    </location>
</feature>
<reference evidence="13" key="1">
    <citation type="submission" date="2020-05" db="EMBL/GenBank/DDBJ databases">
        <title>Frigoriglobus tundricola gen. nov., sp. nov., a psychrotolerant cellulolytic planctomycete of the family Gemmataceae with two divergent copies of 16S rRNA gene.</title>
        <authorList>
            <person name="Kulichevskaya I.S."/>
            <person name="Ivanova A.A."/>
            <person name="Naumoff D.G."/>
            <person name="Beletsky A.V."/>
            <person name="Rijpstra W.I.C."/>
            <person name="Sinninghe Damste J.S."/>
            <person name="Mardanov A.V."/>
            <person name="Ravin N.V."/>
            <person name="Dedysh S.N."/>
        </authorList>
    </citation>
    <scope>NUCLEOTIDE SEQUENCE [LARGE SCALE GENOMIC DNA]</scope>
    <source>
        <strain evidence="13">PL17</strain>
    </source>
</reference>
<feature type="region of interest" description="Disordered" evidence="9">
    <location>
        <begin position="522"/>
        <end position="645"/>
    </location>
</feature>
<evidence type="ECO:0000256" key="7">
    <source>
        <dbReference type="ARBA" id="ARBA00049244"/>
    </source>
</evidence>
<evidence type="ECO:0000313" key="13">
    <source>
        <dbReference type="Proteomes" id="UP000503447"/>
    </source>
</evidence>
<dbReference type="InterPro" id="IPR012337">
    <property type="entry name" value="RNaseH-like_sf"/>
</dbReference>
<dbReference type="Pfam" id="PF13148">
    <property type="entry name" value="DUF3987"/>
    <property type="match status" value="1"/>
</dbReference>
<feature type="domain" description="DNA-directed DNA polymerase family A palm" evidence="11">
    <location>
        <begin position="987"/>
        <end position="1206"/>
    </location>
</feature>
<feature type="coiled-coil region" evidence="8">
    <location>
        <begin position="181"/>
        <end position="208"/>
    </location>
</feature>
<feature type="compositionally biased region" description="Basic and acidic residues" evidence="9">
    <location>
        <begin position="614"/>
        <end position="625"/>
    </location>
</feature>
<dbReference type="Pfam" id="PF00476">
    <property type="entry name" value="DNA_pol_A"/>
    <property type="match status" value="1"/>
</dbReference>
<feature type="domain" description="3'-5' exonuclease" evidence="10">
    <location>
        <begin position="653"/>
        <end position="830"/>
    </location>
</feature>
<keyword evidence="8" id="KW-0175">Coiled coil</keyword>
<evidence type="ECO:0000256" key="2">
    <source>
        <dbReference type="ARBA" id="ARBA00012417"/>
    </source>
</evidence>
<dbReference type="Gene3D" id="1.10.150.20">
    <property type="entry name" value="5' to 3' exonuclease, C-terminal subdomain"/>
    <property type="match status" value="1"/>
</dbReference>
<evidence type="ECO:0000256" key="5">
    <source>
        <dbReference type="ARBA" id="ARBA00022695"/>
    </source>
</evidence>
<dbReference type="Proteomes" id="UP000503447">
    <property type="component" value="Chromosome"/>
</dbReference>
<organism evidence="12 13">
    <name type="scientific">Frigoriglobus tundricola</name>
    <dbReference type="NCBI Taxonomy" id="2774151"/>
    <lineage>
        <taxon>Bacteria</taxon>
        <taxon>Pseudomonadati</taxon>
        <taxon>Planctomycetota</taxon>
        <taxon>Planctomycetia</taxon>
        <taxon>Gemmatales</taxon>
        <taxon>Gemmataceae</taxon>
        <taxon>Frigoriglobus</taxon>
    </lineage>
</organism>
<dbReference type="PROSITE" id="PS00447">
    <property type="entry name" value="DNA_POLYMERASE_A"/>
    <property type="match status" value="1"/>
</dbReference>
<keyword evidence="13" id="KW-1185">Reference proteome</keyword>
<sequence length="1243" mass="132624">MTFVTAVCAAARDEEPGDRVKAVRSTFAAHTDAKLTGWPKLIESLGERGRAVVGHVTEWLDVPPNPKVAFGRPGGAPTPPVPAFRPLPAWQPFPLDHLPVVLRGFVASVSAAMRCDPTYAALPALAACAGMIGATRTVRLKNSWHEPAMIWTAVVGESGTLKTPPYRRAVAPVVAMQTEHIRAHAEAAKTYRADLREYERARKSAKGADPGDPPVEPVCTRIYSRDTTVEALASIVHTNRNRFLVGRDELSGWLASFNQYKAQGGSDLANWLELHGLGTLSVDRKTGEPKMIFVSGVGVSLCGGIQPGVLRTALSAQHFRAGIPARLLFAYPPRVAKEWSEDDIDAAVEARYARLLRGLADLAPHTDARDEPYPVALALTPEARTEWVAFYARFARRQTEADGDLAAAFAKLEGYAARLALVHHVVRSVDAGGSGLEAVPADSVRAGIALADWFASEAERVYQMLGEAPEAGATRALFERVRRLADRFGGRLTARQLQNSNSRKYPKTEVAEAALEGLVGHGLGRWEPVPPTGKGGHPSRAFVPLPTSDTSDTTPGAGDPDEGAGGPPGSDTTPPRPTQPPPGTPADTAATADRGSTFGASTPTGPEVVSEVSDVGRETEVRPEGADGPGDAAGSCVGRDGAVSDAVPAPVEPHVLTTAAGIGDVADVLKRWTGPIGLDTETTGLDPTRDRVRLLQLAFGDETVVIDLFTLSDPAAALAPLFEALAGPEVVGHNLQFDLRFLAPLGFVPGRVFDTMLASRVLHAGDREENNARLKHGLGEVVERELGREMNKDSQTSDWSGRLTSAQLAYAAADVAVLLPLAASLKEKLAAAALAATADLEMRALPGIAWAAPIAVDVTRWLAIADSAEGQRSRLAAEMDALAPNPGGLPGMESWNWDSPQQVKEAFAQVGVTLEATDDDTLAGIDHPLAGQLREYRGWTKRVGTYGRSWVEKHVANGAVLPSWNPLGAESGRMSCSDPNLQQIPRGSEYRRCFVARPGCVLVKADYSQVELRIAAKVADEPVMIAAYRDGRDLHTLTAARVLGKPVADVTKADRQLAKAVNFGLLYGMGWRSLKGYAKSNYGVELTDAQAKGYRDAFFRAYPALQAWHARTEAEVKRRFHAGPEGTHTVVTLGGRRRVLPVAKRDAKGQPYPNKTDALNTPVQGTGADGLKAAIARLWERRAECPGAVPVVFAHDEIVLEVPEARSARVADWLTACMVEAVAPLIAPVPIAVEVTTGRTWGG</sequence>
<dbReference type="Gene3D" id="3.30.70.370">
    <property type="match status" value="1"/>
</dbReference>
<dbReference type="SMART" id="SM00482">
    <property type="entry name" value="POLAc"/>
    <property type="match status" value="1"/>
</dbReference>
<dbReference type="SMART" id="SM00474">
    <property type="entry name" value="35EXOc"/>
    <property type="match status" value="1"/>
</dbReference>
<dbReference type="InterPro" id="IPR002298">
    <property type="entry name" value="DNA_polymerase_A"/>
</dbReference>
<dbReference type="Pfam" id="PF01612">
    <property type="entry name" value="DNA_pol_A_exo1"/>
    <property type="match status" value="1"/>
</dbReference>
<dbReference type="PRINTS" id="PR00868">
    <property type="entry name" value="DNAPOLI"/>
</dbReference>
<dbReference type="GO" id="GO:0006302">
    <property type="term" value="P:double-strand break repair"/>
    <property type="evidence" value="ECO:0007669"/>
    <property type="project" value="TreeGrafter"/>
</dbReference>
<evidence type="ECO:0000256" key="6">
    <source>
        <dbReference type="ARBA" id="ARBA00022932"/>
    </source>
</evidence>
<dbReference type="InterPro" id="IPR036397">
    <property type="entry name" value="RNaseH_sf"/>
</dbReference>
<dbReference type="SUPFAM" id="SSF56672">
    <property type="entry name" value="DNA/RNA polymerases"/>
    <property type="match status" value="1"/>
</dbReference>
<keyword evidence="4 12" id="KW-0808">Transferase</keyword>
<dbReference type="EC" id="2.7.7.7" evidence="2"/>
<keyword evidence="5 12" id="KW-0548">Nucleotidyltransferase</keyword>
<dbReference type="InterPro" id="IPR043502">
    <property type="entry name" value="DNA/RNA_pol_sf"/>
</dbReference>
<dbReference type="InterPro" id="IPR002562">
    <property type="entry name" value="3'-5'_exonuclease_dom"/>
</dbReference>
<name>A0A6M5YF26_9BACT</name>
<comment type="similarity">
    <text evidence="1">Belongs to the DNA polymerase type-A family.</text>
</comment>
<dbReference type="SUPFAM" id="SSF53098">
    <property type="entry name" value="Ribonuclease H-like"/>
    <property type="match status" value="1"/>
</dbReference>
<dbReference type="GO" id="GO:0003887">
    <property type="term" value="F:DNA-directed DNA polymerase activity"/>
    <property type="evidence" value="ECO:0007669"/>
    <property type="project" value="UniProtKB-KW"/>
</dbReference>
<keyword evidence="6" id="KW-0239">DNA-directed DNA polymerase</keyword>